<evidence type="ECO:0000259" key="6">
    <source>
        <dbReference type="PROSITE" id="PS50850"/>
    </source>
</evidence>
<dbReference type="SUPFAM" id="SSF103473">
    <property type="entry name" value="MFS general substrate transporter"/>
    <property type="match status" value="1"/>
</dbReference>
<dbReference type="InterPro" id="IPR020846">
    <property type="entry name" value="MFS_dom"/>
</dbReference>
<dbReference type="Proteomes" id="UP001652582">
    <property type="component" value="Chromosome 13"/>
</dbReference>
<dbReference type="GeneID" id="112044186"/>
<feature type="transmembrane region" description="Helical" evidence="5">
    <location>
        <begin position="389"/>
        <end position="410"/>
    </location>
</feature>
<protein>
    <submittedName>
        <fullName evidence="8">Organic cation transporter protein-like</fullName>
    </submittedName>
</protein>
<feature type="transmembrane region" description="Helical" evidence="5">
    <location>
        <begin position="356"/>
        <end position="377"/>
    </location>
</feature>
<evidence type="ECO:0000256" key="4">
    <source>
        <dbReference type="ARBA" id="ARBA00023136"/>
    </source>
</evidence>
<dbReference type="InterPro" id="IPR005828">
    <property type="entry name" value="MFS_sugar_transport-like"/>
</dbReference>
<evidence type="ECO:0000256" key="5">
    <source>
        <dbReference type="SAM" id="Phobius"/>
    </source>
</evidence>
<feature type="domain" description="Major facilitator superfamily (MFS) profile" evidence="6">
    <location>
        <begin position="46"/>
        <end position="443"/>
    </location>
</feature>
<evidence type="ECO:0000256" key="2">
    <source>
        <dbReference type="ARBA" id="ARBA00022692"/>
    </source>
</evidence>
<feature type="transmembrane region" description="Helical" evidence="5">
    <location>
        <begin position="178"/>
        <end position="196"/>
    </location>
</feature>
<evidence type="ECO:0000256" key="1">
    <source>
        <dbReference type="ARBA" id="ARBA00004141"/>
    </source>
</evidence>
<feature type="transmembrane region" description="Helical" evidence="5">
    <location>
        <begin position="237"/>
        <end position="259"/>
    </location>
</feature>
<evidence type="ECO:0000313" key="8">
    <source>
        <dbReference type="RefSeq" id="XP_052741130.1"/>
    </source>
</evidence>
<accession>A0ABM3LQ18</accession>
<gene>
    <name evidence="8" type="primary">LOC112044186</name>
</gene>
<feature type="transmembrane region" description="Helical" evidence="5">
    <location>
        <begin position="39"/>
        <end position="59"/>
    </location>
</feature>
<feature type="transmembrane region" description="Helical" evidence="5">
    <location>
        <begin position="208"/>
        <end position="225"/>
    </location>
</feature>
<evidence type="ECO:0000313" key="7">
    <source>
        <dbReference type="Proteomes" id="UP001652582"/>
    </source>
</evidence>
<feature type="transmembrane region" description="Helical" evidence="5">
    <location>
        <begin position="417"/>
        <end position="436"/>
    </location>
</feature>
<comment type="subcellular location">
    <subcellularLocation>
        <location evidence="1">Membrane</location>
        <topology evidence="1">Multi-pass membrane protein</topology>
    </subcellularLocation>
</comment>
<keyword evidence="2 5" id="KW-0812">Transmembrane</keyword>
<organism evidence="7 8">
    <name type="scientific">Bicyclus anynana</name>
    <name type="common">Squinting bush brown butterfly</name>
    <dbReference type="NCBI Taxonomy" id="110368"/>
    <lineage>
        <taxon>Eukaryota</taxon>
        <taxon>Metazoa</taxon>
        <taxon>Ecdysozoa</taxon>
        <taxon>Arthropoda</taxon>
        <taxon>Hexapoda</taxon>
        <taxon>Insecta</taxon>
        <taxon>Pterygota</taxon>
        <taxon>Neoptera</taxon>
        <taxon>Endopterygota</taxon>
        <taxon>Lepidoptera</taxon>
        <taxon>Glossata</taxon>
        <taxon>Ditrysia</taxon>
        <taxon>Papilionoidea</taxon>
        <taxon>Nymphalidae</taxon>
        <taxon>Satyrinae</taxon>
        <taxon>Satyrini</taxon>
        <taxon>Mycalesina</taxon>
        <taxon>Bicyclus</taxon>
    </lineage>
</organism>
<sequence>METEIKETHELFEVPKANVSLDAVLIAAAGQFGRYQRRMLALAALLAMFTAFSGMEYVFTTARINTRCFIPECESSVVEFSPPWLVRAVPTTDGAAASCQRFQRANSTRDACTDASFDRSATVACSDYVYEANNTIVYDYGLACDEWRRSFVGAAHTTGGLLALPITGYVSDRWGRRAALVGNAVSTAVVGVARYWCASYYSFLVAEIFKATLGGGVFSCAYLLVMELVGPKYRVTAGAALSTCVSSGHIVLGALAWGVPNWRHLILILYVPHFLFISYYWIMSESVRWNMSKGRYKEVEDFLRKVARVNKRELSEKLLQEYKESTDAENKLKIYEKQYKNEEPWLIVLVFQNKEILKRCCIAPIWWITFTLIYYGLSINSVNMAGNRYLNLMVVAASEIPGYWLALLLMDRIGRKPVLIGAFWTCAACQLTYIFLPKRFFLN</sequence>
<dbReference type="PROSITE" id="PS50850">
    <property type="entry name" value="MFS"/>
    <property type="match status" value="1"/>
</dbReference>
<dbReference type="PROSITE" id="PS00216">
    <property type="entry name" value="SUGAR_TRANSPORT_1"/>
    <property type="match status" value="2"/>
</dbReference>
<keyword evidence="3 5" id="KW-1133">Transmembrane helix</keyword>
<reference evidence="8" key="1">
    <citation type="submission" date="2025-08" db="UniProtKB">
        <authorList>
            <consortium name="RefSeq"/>
        </authorList>
    </citation>
    <scope>IDENTIFICATION</scope>
</reference>
<name>A0ABM3LQ18_BICAN</name>
<dbReference type="InterPro" id="IPR036259">
    <property type="entry name" value="MFS_trans_sf"/>
</dbReference>
<feature type="transmembrane region" description="Helical" evidence="5">
    <location>
        <begin position="265"/>
        <end position="283"/>
    </location>
</feature>
<dbReference type="PANTHER" id="PTHR24064">
    <property type="entry name" value="SOLUTE CARRIER FAMILY 22 MEMBER"/>
    <property type="match status" value="1"/>
</dbReference>
<evidence type="ECO:0000256" key="3">
    <source>
        <dbReference type="ARBA" id="ARBA00022989"/>
    </source>
</evidence>
<dbReference type="Pfam" id="PF00083">
    <property type="entry name" value="Sugar_tr"/>
    <property type="match status" value="1"/>
</dbReference>
<proteinExistence type="predicted"/>
<keyword evidence="4 5" id="KW-0472">Membrane</keyword>
<dbReference type="RefSeq" id="XP_052741130.1">
    <property type="nucleotide sequence ID" value="XM_052885170.1"/>
</dbReference>
<dbReference type="InterPro" id="IPR005829">
    <property type="entry name" value="Sugar_transporter_CS"/>
</dbReference>
<keyword evidence="7" id="KW-1185">Reference proteome</keyword>
<dbReference type="Gene3D" id="1.20.1250.20">
    <property type="entry name" value="MFS general substrate transporter like domains"/>
    <property type="match status" value="1"/>
</dbReference>